<dbReference type="AlphaFoldDB" id="A0A317W1T1"/>
<evidence type="ECO:0000313" key="2">
    <source>
        <dbReference type="Proteomes" id="UP000247233"/>
    </source>
</evidence>
<dbReference type="Proteomes" id="UP000247233">
    <property type="component" value="Unassembled WGS sequence"/>
</dbReference>
<organism evidence="1 2">
    <name type="scientific">Aspergillus heteromorphus CBS 117.55</name>
    <dbReference type="NCBI Taxonomy" id="1448321"/>
    <lineage>
        <taxon>Eukaryota</taxon>
        <taxon>Fungi</taxon>
        <taxon>Dikarya</taxon>
        <taxon>Ascomycota</taxon>
        <taxon>Pezizomycotina</taxon>
        <taxon>Eurotiomycetes</taxon>
        <taxon>Eurotiomycetidae</taxon>
        <taxon>Eurotiales</taxon>
        <taxon>Aspergillaceae</taxon>
        <taxon>Aspergillus</taxon>
        <taxon>Aspergillus subgen. Circumdati</taxon>
    </lineage>
</organism>
<sequence>MSAGISLTAWVSARTFYPGACNDVLYGHGIYLHLVPRYSVPYTTWLPGLPGLFLSLVHARFPPPPSMRPSQLPVRRSFEGDISTILGTTTTVQELPLRPVKNRYRLLSLIHHVDFFDQPPESTRTPEATIPR</sequence>
<keyword evidence="2" id="KW-1185">Reference proteome</keyword>
<gene>
    <name evidence="1" type="ORF">BO70DRAFT_50390</name>
</gene>
<reference evidence="1 2" key="1">
    <citation type="submission" date="2016-12" db="EMBL/GenBank/DDBJ databases">
        <title>The genomes of Aspergillus section Nigri reveals drivers in fungal speciation.</title>
        <authorList>
            <consortium name="DOE Joint Genome Institute"/>
            <person name="Vesth T.C."/>
            <person name="Nybo J."/>
            <person name="Theobald S."/>
            <person name="Brandl J."/>
            <person name="Frisvad J.C."/>
            <person name="Nielsen K.F."/>
            <person name="Lyhne E.K."/>
            <person name="Kogle M.E."/>
            <person name="Kuo A."/>
            <person name="Riley R."/>
            <person name="Clum A."/>
            <person name="Nolan M."/>
            <person name="Lipzen A."/>
            <person name="Salamov A."/>
            <person name="Henrissat B."/>
            <person name="Wiebenga A."/>
            <person name="De Vries R.P."/>
            <person name="Grigoriev I.V."/>
            <person name="Mortensen U.H."/>
            <person name="Andersen M.R."/>
            <person name="Baker S.E."/>
        </authorList>
    </citation>
    <scope>NUCLEOTIDE SEQUENCE [LARGE SCALE GENOMIC DNA]</scope>
    <source>
        <strain evidence="1 2">CBS 117.55</strain>
    </source>
</reference>
<dbReference type="GeneID" id="37070730"/>
<dbReference type="RefSeq" id="XP_025398584.1">
    <property type="nucleotide sequence ID" value="XM_025548493.1"/>
</dbReference>
<dbReference type="EMBL" id="MSFL01000015">
    <property type="protein sequence ID" value="PWY79561.1"/>
    <property type="molecule type" value="Genomic_DNA"/>
</dbReference>
<comment type="caution">
    <text evidence="1">The sequence shown here is derived from an EMBL/GenBank/DDBJ whole genome shotgun (WGS) entry which is preliminary data.</text>
</comment>
<evidence type="ECO:0000313" key="1">
    <source>
        <dbReference type="EMBL" id="PWY79561.1"/>
    </source>
</evidence>
<dbReference type="VEuPathDB" id="FungiDB:BO70DRAFT_50390"/>
<protein>
    <submittedName>
        <fullName evidence="1">Uncharacterized protein</fullName>
    </submittedName>
</protein>
<proteinExistence type="predicted"/>
<accession>A0A317W1T1</accession>
<name>A0A317W1T1_9EURO</name>